<sequence length="64" mass="6901">MSQPRHGTEFLEGPSKPRLKPFDTFGASNGAGALPGVERVMTPPARQDLGLVHGRSNLRNMAMI</sequence>
<organism evidence="2 3">
    <name type="scientific">Capronia coronata CBS 617.96</name>
    <dbReference type="NCBI Taxonomy" id="1182541"/>
    <lineage>
        <taxon>Eukaryota</taxon>
        <taxon>Fungi</taxon>
        <taxon>Dikarya</taxon>
        <taxon>Ascomycota</taxon>
        <taxon>Pezizomycotina</taxon>
        <taxon>Eurotiomycetes</taxon>
        <taxon>Chaetothyriomycetidae</taxon>
        <taxon>Chaetothyriales</taxon>
        <taxon>Herpotrichiellaceae</taxon>
        <taxon>Capronia</taxon>
    </lineage>
</organism>
<feature type="region of interest" description="Disordered" evidence="1">
    <location>
        <begin position="1"/>
        <end position="27"/>
    </location>
</feature>
<dbReference type="RefSeq" id="XP_007727592.1">
    <property type="nucleotide sequence ID" value="XM_007729402.1"/>
</dbReference>
<dbReference type="GeneID" id="19163391"/>
<dbReference type="Proteomes" id="UP000019484">
    <property type="component" value="Unassembled WGS sequence"/>
</dbReference>
<name>W9XJP6_9EURO</name>
<gene>
    <name evidence="2" type="ORF">A1O1_08542</name>
</gene>
<dbReference type="EMBL" id="AMWN01000008">
    <property type="protein sequence ID" value="EXJ80398.1"/>
    <property type="molecule type" value="Genomic_DNA"/>
</dbReference>
<comment type="caution">
    <text evidence="2">The sequence shown here is derived from an EMBL/GenBank/DDBJ whole genome shotgun (WGS) entry which is preliminary data.</text>
</comment>
<protein>
    <submittedName>
        <fullName evidence="2">Uncharacterized protein</fullName>
    </submittedName>
</protein>
<accession>W9XJP6</accession>
<evidence type="ECO:0000313" key="2">
    <source>
        <dbReference type="EMBL" id="EXJ80398.1"/>
    </source>
</evidence>
<keyword evidence="3" id="KW-1185">Reference proteome</keyword>
<dbReference type="AlphaFoldDB" id="W9XJP6"/>
<evidence type="ECO:0000313" key="3">
    <source>
        <dbReference type="Proteomes" id="UP000019484"/>
    </source>
</evidence>
<evidence type="ECO:0000256" key="1">
    <source>
        <dbReference type="SAM" id="MobiDB-lite"/>
    </source>
</evidence>
<reference evidence="2 3" key="1">
    <citation type="submission" date="2013-03" db="EMBL/GenBank/DDBJ databases">
        <title>The Genome Sequence of Capronia coronata CBS 617.96.</title>
        <authorList>
            <consortium name="The Broad Institute Genomics Platform"/>
            <person name="Cuomo C."/>
            <person name="de Hoog S."/>
            <person name="Gorbushina A."/>
            <person name="Walker B."/>
            <person name="Young S.K."/>
            <person name="Zeng Q."/>
            <person name="Gargeya S."/>
            <person name="Fitzgerald M."/>
            <person name="Haas B."/>
            <person name="Abouelleil A."/>
            <person name="Allen A.W."/>
            <person name="Alvarado L."/>
            <person name="Arachchi H.M."/>
            <person name="Berlin A.M."/>
            <person name="Chapman S.B."/>
            <person name="Gainer-Dewar J."/>
            <person name="Goldberg J."/>
            <person name="Griggs A."/>
            <person name="Gujja S."/>
            <person name="Hansen M."/>
            <person name="Howarth C."/>
            <person name="Imamovic A."/>
            <person name="Ireland A."/>
            <person name="Larimer J."/>
            <person name="McCowan C."/>
            <person name="Murphy C."/>
            <person name="Pearson M."/>
            <person name="Poon T.W."/>
            <person name="Priest M."/>
            <person name="Roberts A."/>
            <person name="Saif S."/>
            <person name="Shea T."/>
            <person name="Sisk P."/>
            <person name="Sykes S."/>
            <person name="Wortman J."/>
            <person name="Nusbaum C."/>
            <person name="Birren B."/>
        </authorList>
    </citation>
    <scope>NUCLEOTIDE SEQUENCE [LARGE SCALE GENOMIC DNA]</scope>
    <source>
        <strain evidence="2 3">CBS 617.96</strain>
    </source>
</reference>
<dbReference type="HOGENOM" id="CLU_2867461_0_0_1"/>
<proteinExistence type="predicted"/>
<dbReference type="OrthoDB" id="10487890at2759"/>